<reference evidence="1 2" key="1">
    <citation type="journal article" date="2019" name="Int. J. Syst. Evol. Microbiol.">
        <title>Capsulimonas corticalis gen. nov., sp. nov., an aerobic capsulated bacterium, of a novel bacterial order, Capsulimonadales ord. nov., of the class Armatimonadia of the phylum Armatimonadetes.</title>
        <authorList>
            <person name="Li J."/>
            <person name="Kudo C."/>
            <person name="Tonouchi A."/>
        </authorList>
    </citation>
    <scope>NUCLEOTIDE SEQUENCE [LARGE SCALE GENOMIC DNA]</scope>
    <source>
        <strain evidence="1 2">AX-7</strain>
    </source>
</reference>
<gene>
    <name evidence="1" type="ORF">CCAX7_21520</name>
</gene>
<protein>
    <submittedName>
        <fullName evidence="1">Uncharacterized protein</fullName>
    </submittedName>
</protein>
<dbReference type="InterPro" id="IPR053860">
    <property type="entry name" value="DUF6932"/>
</dbReference>
<evidence type="ECO:0000313" key="2">
    <source>
        <dbReference type="Proteomes" id="UP000287394"/>
    </source>
</evidence>
<dbReference type="KEGG" id="ccot:CCAX7_21520"/>
<evidence type="ECO:0000313" key="1">
    <source>
        <dbReference type="EMBL" id="BDI30101.1"/>
    </source>
</evidence>
<keyword evidence="2" id="KW-1185">Reference proteome</keyword>
<dbReference type="EMBL" id="AP025739">
    <property type="protein sequence ID" value="BDI30101.1"/>
    <property type="molecule type" value="Genomic_DNA"/>
</dbReference>
<proteinExistence type="predicted"/>
<dbReference type="AlphaFoldDB" id="A0A402D1Z4"/>
<sequence>MTAKHTPGDYDACWGVKGVDPDLLNPVFLNFDNGRAAQKERFAGEFFPAELPEGESGQTFLDFFQTNKDDGSRKGIVCLNLDILDLDE</sequence>
<organism evidence="1 2">
    <name type="scientific">Capsulimonas corticalis</name>
    <dbReference type="NCBI Taxonomy" id="2219043"/>
    <lineage>
        <taxon>Bacteria</taxon>
        <taxon>Bacillati</taxon>
        <taxon>Armatimonadota</taxon>
        <taxon>Armatimonadia</taxon>
        <taxon>Capsulimonadales</taxon>
        <taxon>Capsulimonadaceae</taxon>
        <taxon>Capsulimonas</taxon>
    </lineage>
</organism>
<dbReference type="Pfam" id="PF22014">
    <property type="entry name" value="DUF6932"/>
    <property type="match status" value="1"/>
</dbReference>
<name>A0A402D1Z4_9BACT</name>
<dbReference type="Proteomes" id="UP000287394">
    <property type="component" value="Chromosome"/>
</dbReference>
<accession>A0A402D1Z4</accession>